<dbReference type="EMBL" id="UINC01009762">
    <property type="protein sequence ID" value="SVA43714.1"/>
    <property type="molecule type" value="Genomic_DNA"/>
</dbReference>
<sequence length="38" mass="4462">MKKEEKIRLELKTSKEMIVTQNVRVLVNSPLESNIHII</sequence>
<protein>
    <submittedName>
        <fullName evidence="1">Uncharacterized protein</fullName>
    </submittedName>
</protein>
<organism evidence="1">
    <name type="scientific">marine metagenome</name>
    <dbReference type="NCBI Taxonomy" id="408172"/>
    <lineage>
        <taxon>unclassified sequences</taxon>
        <taxon>metagenomes</taxon>
        <taxon>ecological metagenomes</taxon>
    </lineage>
</organism>
<reference evidence="1" key="1">
    <citation type="submission" date="2018-05" db="EMBL/GenBank/DDBJ databases">
        <authorList>
            <person name="Lanie J.A."/>
            <person name="Ng W.-L."/>
            <person name="Kazmierczak K.M."/>
            <person name="Andrzejewski T.M."/>
            <person name="Davidsen T.M."/>
            <person name="Wayne K.J."/>
            <person name="Tettelin H."/>
            <person name="Glass J.I."/>
            <person name="Rusch D."/>
            <person name="Podicherti R."/>
            <person name="Tsui H.-C.T."/>
            <person name="Winkler M.E."/>
        </authorList>
    </citation>
    <scope>NUCLEOTIDE SEQUENCE</scope>
</reference>
<accession>A0A381VTW0</accession>
<dbReference type="AlphaFoldDB" id="A0A381VTW0"/>
<name>A0A381VTW0_9ZZZZ</name>
<gene>
    <name evidence="1" type="ORF">METZ01_LOCUS96568</name>
</gene>
<evidence type="ECO:0000313" key="1">
    <source>
        <dbReference type="EMBL" id="SVA43714.1"/>
    </source>
</evidence>
<proteinExistence type="predicted"/>